<organism evidence="1">
    <name type="scientific">Rhizophora mucronata</name>
    <name type="common">Asiatic mangrove</name>
    <dbReference type="NCBI Taxonomy" id="61149"/>
    <lineage>
        <taxon>Eukaryota</taxon>
        <taxon>Viridiplantae</taxon>
        <taxon>Streptophyta</taxon>
        <taxon>Embryophyta</taxon>
        <taxon>Tracheophyta</taxon>
        <taxon>Spermatophyta</taxon>
        <taxon>Magnoliopsida</taxon>
        <taxon>eudicotyledons</taxon>
        <taxon>Gunneridae</taxon>
        <taxon>Pentapetalae</taxon>
        <taxon>rosids</taxon>
        <taxon>fabids</taxon>
        <taxon>Malpighiales</taxon>
        <taxon>Rhizophoraceae</taxon>
        <taxon>Rhizophora</taxon>
    </lineage>
</organism>
<reference evidence="1" key="1">
    <citation type="submission" date="2018-02" db="EMBL/GenBank/DDBJ databases">
        <title>Rhizophora mucronata_Transcriptome.</title>
        <authorList>
            <person name="Meera S.P."/>
            <person name="Sreeshan A."/>
            <person name="Augustine A."/>
        </authorList>
    </citation>
    <scope>NUCLEOTIDE SEQUENCE</scope>
    <source>
        <tissue evidence="1">Leaf</tissue>
    </source>
</reference>
<sequence>MTNQKKKCIKKSVQNMMHSTNNHVTIKIYSVNT</sequence>
<proteinExistence type="predicted"/>
<evidence type="ECO:0000313" key="1">
    <source>
        <dbReference type="EMBL" id="MBX55379.1"/>
    </source>
</evidence>
<dbReference type="EMBL" id="GGEC01074895">
    <property type="protein sequence ID" value="MBX55379.1"/>
    <property type="molecule type" value="Transcribed_RNA"/>
</dbReference>
<protein>
    <submittedName>
        <fullName evidence="1">Uncharacterized protein</fullName>
    </submittedName>
</protein>
<dbReference type="AlphaFoldDB" id="A0A2P2PL81"/>
<accession>A0A2P2PL81</accession>
<name>A0A2P2PL81_RHIMU</name>